<evidence type="ECO:0000313" key="2">
    <source>
        <dbReference type="Proteomes" id="UP000442469"/>
    </source>
</evidence>
<dbReference type="AlphaFoldDB" id="A0A6N8EXT7"/>
<dbReference type="EMBL" id="WNZZ01000007">
    <property type="protein sequence ID" value="MUG23252.1"/>
    <property type="molecule type" value="Genomic_DNA"/>
</dbReference>
<dbReference type="InterPro" id="IPR016024">
    <property type="entry name" value="ARM-type_fold"/>
</dbReference>
<evidence type="ECO:0000313" key="1">
    <source>
        <dbReference type="EMBL" id="MUG23252.1"/>
    </source>
</evidence>
<name>A0A6N8EXT7_PAEMA</name>
<dbReference type="Pfam" id="PF13289">
    <property type="entry name" value="SIR2_2"/>
    <property type="match status" value="1"/>
</dbReference>
<sequence>MNYINENRGSKIPEEIMFYLNEIAERLWSGHAAIMVGSGFSKNAKKSESTNKNFPDWAQLGDIFYEKIYGKKPNEKQRYLNALKLADEIQAAFGRPILDQILRSHIPDKEYEPSELHVKLLELPWTDVFTTNYDTLLERSCSNVISQKFDVVICKEDLVYSEKPRIIKLHGSFPSDRPFVITEEDYRKYPKDFAPFVNTVQQALLENTLCLVGFSGDDPNFLQWIGWIQDNLGRENSPKIYMIGIFNLSHAQKKLLEQRNIVLLDLSVCEDVKDSHVQALNLFLDFLFSAKKAGDNLNWPKMEPLTSRLSSEDSVEEMALVVKEWRVTRESYPNWTILPKDRRNVLWLSTKHIMSFFYRLSEADAPFDIQFLYEYNWRLEKCLYPITDQHIKSYEMILNRYNPFPDIFSKDQAIDPSKVDYISLPWQEIKRYWLEIQFSVMRYYREEGMFDKWNSVNDIFQELYKSLLPEFVARLHYERCLFALFSLKITELKIRLKEWPTNHSLPMWEAKRAGLIAEIGDIEAAQKLLEYSLNNIRKRLNLSPISNNYLLISQESYVMQLLQFVNMAAYGQSAEEDIDKIKDRFSERWNILKQYKCDPWNEQELFNNRLESPPTVLYGGKAIKKEFDIGRISQKINFGRADEEALTAYSYLRYREEVGIPFRIGTVTFGLKAAKGAVKRIAKYSSFWAFVLLVRIGDTKVVDAVFDRESIAKLDVSYVDFLIDYYLAAIENALPEISFGNVFIKDNFGVLLSSILPDVLSRLCVKCSDNARSKILAFLAQIYSFDQKHKFQGIYKLTERLISSYSEKQQYELLPKFLEFPIQSTDNDIIRREFPEPFLFLTFSKEVRHDCDTINIDHSVIDKLINSVVGKPAVREIAANRLGKLYEVDLLNDEQSKEFADALWSQKDPESGLPSHTSFYKDVFLNLPYPASEKPDMLFKGNILNGCLPIQKKRQSSGISLTRGDIPIVIEIERGSKRLPFNKTGVIWTENEANTILKKLLEWWDSDKQYLKRDREEYWFGSISDEFRSRFRHLVIIIALAIAPQLSDSSSKITKESLLRLFKEVSDHNIPVLRARAACALIFNKDMSDMYNDILSALSSKDNSCIVDALNAILELLAIEGESNASSDSMDKILRHLSQMILWRRHDGLVSVINTMAFITMNFPRFLNEQLLSDVLIGLQYLCDESNPSNENSEMDVADLLSLRRSAANLAFRLFQFYTEKNVIVPQTILQWRGICLDENEFTEIKNQWRESN</sequence>
<gene>
    <name evidence="1" type="ORF">GNQ08_12640</name>
</gene>
<accession>A0A6N8EXT7</accession>
<reference evidence="1 2" key="1">
    <citation type="submission" date="2019-11" db="EMBL/GenBank/DDBJ databases">
        <title>Draft genome sequences of five Paenibacillus species of dairy origin.</title>
        <authorList>
            <person name="Olajide A.M."/>
            <person name="Chen S."/>
            <person name="Lapointe G."/>
        </authorList>
    </citation>
    <scope>NUCLEOTIDE SEQUENCE [LARGE SCALE GENOMIC DNA]</scope>
    <source>
        <strain evidence="1 2">3CT49</strain>
    </source>
</reference>
<dbReference type="SUPFAM" id="SSF48371">
    <property type="entry name" value="ARM repeat"/>
    <property type="match status" value="1"/>
</dbReference>
<protein>
    <submittedName>
        <fullName evidence="1">SIR2 family protein</fullName>
    </submittedName>
</protein>
<dbReference type="NCBIfam" id="NF041819">
    <property type="entry name" value="Dsr2"/>
    <property type="match status" value="1"/>
</dbReference>
<dbReference type="SUPFAM" id="SSF52467">
    <property type="entry name" value="DHS-like NAD/FAD-binding domain"/>
    <property type="match status" value="1"/>
</dbReference>
<organism evidence="1 2">
    <name type="scientific">Paenibacillus macerans</name>
    <name type="common">Bacillus macerans</name>
    <dbReference type="NCBI Taxonomy" id="44252"/>
    <lineage>
        <taxon>Bacteria</taxon>
        <taxon>Bacillati</taxon>
        <taxon>Bacillota</taxon>
        <taxon>Bacilli</taxon>
        <taxon>Bacillales</taxon>
        <taxon>Paenibacillaceae</taxon>
        <taxon>Paenibacillus</taxon>
    </lineage>
</organism>
<dbReference type="RefSeq" id="WP_155620030.1">
    <property type="nucleotide sequence ID" value="NZ_WNZZ01000007.1"/>
</dbReference>
<comment type="caution">
    <text evidence="1">The sequence shown here is derived from an EMBL/GenBank/DDBJ whole genome shotgun (WGS) entry which is preliminary data.</text>
</comment>
<dbReference type="InterPro" id="IPR029035">
    <property type="entry name" value="DHS-like_NAD/FAD-binding_dom"/>
</dbReference>
<dbReference type="Proteomes" id="UP000442469">
    <property type="component" value="Unassembled WGS sequence"/>
</dbReference>
<proteinExistence type="predicted"/>